<name>A0A380FNK4_STAGA</name>
<organism evidence="1 2">
    <name type="scientific">Staphylococcus gallinarum</name>
    <dbReference type="NCBI Taxonomy" id="1293"/>
    <lineage>
        <taxon>Bacteria</taxon>
        <taxon>Bacillati</taxon>
        <taxon>Bacillota</taxon>
        <taxon>Bacilli</taxon>
        <taxon>Bacillales</taxon>
        <taxon>Staphylococcaceae</taxon>
        <taxon>Staphylococcus</taxon>
    </lineage>
</organism>
<accession>A0A380FNK4</accession>
<protein>
    <submittedName>
        <fullName evidence="1">Regulatory protein</fullName>
    </submittedName>
</protein>
<dbReference type="Proteomes" id="UP000255277">
    <property type="component" value="Unassembled WGS sequence"/>
</dbReference>
<reference evidence="1 2" key="1">
    <citation type="submission" date="2018-06" db="EMBL/GenBank/DDBJ databases">
        <authorList>
            <consortium name="Pathogen Informatics"/>
            <person name="Doyle S."/>
        </authorList>
    </citation>
    <scope>NUCLEOTIDE SEQUENCE [LARGE SCALE GENOMIC DNA]</scope>
    <source>
        <strain evidence="1 2">NCTC12195</strain>
    </source>
</reference>
<dbReference type="EMBL" id="UHDK01000001">
    <property type="protein sequence ID" value="SUM35023.1"/>
    <property type="molecule type" value="Genomic_DNA"/>
</dbReference>
<proteinExistence type="predicted"/>
<evidence type="ECO:0000313" key="1">
    <source>
        <dbReference type="EMBL" id="SUM35023.1"/>
    </source>
</evidence>
<sequence>MLNVRRTSQVCFYKRLFKQIMYQCDYCLVVGDKAHFQLVLWDAEHYNPYFITKNGRQQLNHSEYQINIRDMDAGKYKS</sequence>
<gene>
    <name evidence="1" type="ORF">NCTC12195_04551</name>
</gene>
<evidence type="ECO:0000313" key="2">
    <source>
        <dbReference type="Proteomes" id="UP000255277"/>
    </source>
</evidence>
<dbReference type="AlphaFoldDB" id="A0A380FNK4"/>